<dbReference type="EMBL" id="JAPMIV010000026">
    <property type="protein sequence ID" value="MDV6375438.1"/>
    <property type="molecule type" value="Genomic_DNA"/>
</dbReference>
<sequence>MTDAPTTQQHLPRLQNRLTELRAWRDVAAFPLDLTFCWSGGQQRLREGEPWPTRELPVTQSGVVNIPPGWQGQPDGGR</sequence>
<dbReference type="RefSeq" id="WP_317640777.1">
    <property type="nucleotide sequence ID" value="NZ_JAPMIV010000026.1"/>
</dbReference>
<proteinExistence type="predicted"/>
<comment type="caution">
    <text evidence="1">The sequence shown here is derived from an EMBL/GenBank/DDBJ whole genome shotgun (WGS) entry which is preliminary data.</text>
</comment>
<organism evidence="1 2">
    <name type="scientific">Deinococcus arenicola</name>
    <dbReference type="NCBI Taxonomy" id="2994950"/>
    <lineage>
        <taxon>Bacteria</taxon>
        <taxon>Thermotogati</taxon>
        <taxon>Deinococcota</taxon>
        <taxon>Deinococci</taxon>
        <taxon>Deinococcales</taxon>
        <taxon>Deinococcaceae</taxon>
        <taxon>Deinococcus</taxon>
    </lineage>
</organism>
<name>A0ABU4DSN1_9DEIO</name>
<keyword evidence="2" id="KW-1185">Reference proteome</keyword>
<gene>
    <name evidence="1" type="ORF">ORD21_12635</name>
</gene>
<protein>
    <submittedName>
        <fullName evidence="1">Uncharacterized protein</fullName>
    </submittedName>
</protein>
<evidence type="ECO:0000313" key="2">
    <source>
        <dbReference type="Proteomes" id="UP001276150"/>
    </source>
</evidence>
<evidence type="ECO:0000313" key="1">
    <source>
        <dbReference type="EMBL" id="MDV6375438.1"/>
    </source>
</evidence>
<accession>A0ABU4DSN1</accession>
<reference evidence="1 2" key="1">
    <citation type="submission" date="2022-11" db="EMBL/GenBank/DDBJ databases">
        <title>Deinococcus ZS9-10, Low Temperature and Draught-tolerating, UV-resistant Bacteria from Continental Antarctica.</title>
        <authorList>
            <person name="Cheng L."/>
        </authorList>
    </citation>
    <scope>NUCLEOTIDE SEQUENCE [LARGE SCALE GENOMIC DNA]</scope>
    <source>
        <strain evidence="1 2">ZS9-10</strain>
    </source>
</reference>
<dbReference type="Proteomes" id="UP001276150">
    <property type="component" value="Unassembled WGS sequence"/>
</dbReference>